<dbReference type="VEuPathDB" id="FungiDB:I7I53_04299"/>
<dbReference type="STRING" id="544711.F0UHZ0"/>
<dbReference type="HOGENOM" id="CLU_018246_0_0_1"/>
<feature type="region of interest" description="Disordered" evidence="1">
    <location>
        <begin position="434"/>
        <end position="463"/>
    </location>
</feature>
<reference evidence="3" key="1">
    <citation type="submission" date="2008-07" db="EMBL/GenBank/DDBJ databases">
        <title>Annotation of Ajellomyces capsulatus strain H88.</title>
        <authorList>
            <person name="Champion M."/>
            <person name="Cuomo C."/>
            <person name="Ma L.-J."/>
            <person name="Henn M.R."/>
            <person name="Sil A."/>
            <person name="Goldman B."/>
            <person name="Young S.K."/>
            <person name="Kodira C.D."/>
            <person name="Zeng Q."/>
            <person name="Koehrsen M."/>
            <person name="Alvarado L."/>
            <person name="Berlin A."/>
            <person name="Borenstein D."/>
            <person name="Chen Z."/>
            <person name="Engels R."/>
            <person name="Freedman E."/>
            <person name="Gellesch M."/>
            <person name="Goldberg J."/>
            <person name="Griggs A."/>
            <person name="Gujja S."/>
            <person name="Heiman D."/>
            <person name="Hepburn T."/>
            <person name="Howarth C."/>
            <person name="Jen D."/>
            <person name="Larson L."/>
            <person name="Lewis B."/>
            <person name="Mehta T."/>
            <person name="Park D."/>
            <person name="Pearson M."/>
            <person name="Roberts A."/>
            <person name="Saif S."/>
            <person name="Shea T."/>
            <person name="Shenoy N."/>
            <person name="Sisk P."/>
            <person name="Stolte C."/>
            <person name="Sykes S."/>
            <person name="Walk T."/>
            <person name="White J."/>
            <person name="Yandava C."/>
            <person name="Klein B."/>
            <person name="McEwen J.G."/>
            <person name="Puccia R."/>
            <person name="Goldman G.H."/>
            <person name="Felipe M.S."/>
            <person name="Nino-Vega G."/>
            <person name="San-Blas G."/>
            <person name="Taylor J."/>
            <person name="Mendoza L."/>
            <person name="Galagan J."/>
            <person name="Nusbaum C."/>
            <person name="Birren B."/>
        </authorList>
    </citation>
    <scope>NUCLEOTIDE SEQUENCE [LARGE SCALE GENOMIC DNA]</scope>
    <source>
        <strain evidence="3">H88</strain>
    </source>
</reference>
<dbReference type="InterPro" id="IPR039970">
    <property type="entry name" value="TF_Grauzone"/>
</dbReference>
<feature type="region of interest" description="Disordered" evidence="1">
    <location>
        <begin position="205"/>
        <end position="266"/>
    </location>
</feature>
<evidence type="ECO:0000313" key="3">
    <source>
        <dbReference type="Proteomes" id="UP000008142"/>
    </source>
</evidence>
<dbReference type="PANTHER" id="PTHR23225:SF2">
    <property type="entry name" value="AT09679P-RELATED"/>
    <property type="match status" value="1"/>
</dbReference>
<evidence type="ECO:0000256" key="1">
    <source>
        <dbReference type="SAM" id="MobiDB-lite"/>
    </source>
</evidence>
<proteinExistence type="predicted"/>
<dbReference type="OMA" id="CEWCSAD"/>
<evidence type="ECO:0000313" key="2">
    <source>
        <dbReference type="EMBL" id="EGC45499.1"/>
    </source>
</evidence>
<name>F0UHZ0_AJEC8</name>
<organism evidence="3">
    <name type="scientific">Ajellomyces capsulatus (strain H88)</name>
    <name type="common">Darling's disease fungus</name>
    <name type="synonym">Histoplasma capsulatum</name>
    <dbReference type="NCBI Taxonomy" id="544711"/>
    <lineage>
        <taxon>Eukaryota</taxon>
        <taxon>Fungi</taxon>
        <taxon>Dikarya</taxon>
        <taxon>Ascomycota</taxon>
        <taxon>Pezizomycotina</taxon>
        <taxon>Eurotiomycetes</taxon>
        <taxon>Eurotiomycetidae</taxon>
        <taxon>Onygenales</taxon>
        <taxon>Ajellomycetaceae</taxon>
        <taxon>Histoplasma</taxon>
    </lineage>
</organism>
<dbReference type="GO" id="GO:0003700">
    <property type="term" value="F:DNA-binding transcription factor activity"/>
    <property type="evidence" value="ECO:0007669"/>
    <property type="project" value="InterPro"/>
</dbReference>
<dbReference type="PANTHER" id="PTHR23225">
    <property type="entry name" value="ZINC FINGER PROTEIN"/>
    <property type="match status" value="1"/>
</dbReference>
<sequence>MAIYHQASKCSDLFDELVAHENGRVGLCSVIQERFERWAFHHDIFAPIVLSLDEKLRHHAASFQNFVEAHLMFLSDCIARLLNRINRTSDGGTHPQTEVNEQEQKSLRDLISEEAEEVKCVVKGVDDLYRLNYSITSRLSQCKIIDMLGFAHHPDFLTFQELCWGSVVILYPYIHRELRDRLGASMTRRYAATFRQKFAQPTVERLQTHPNTMTAEDGEPEESNEDRVPNKTEKARGIQDWTTISSRSDFTRGGSKQGQGILNDSPKLGSKFQQTWSDQFHQENYPEPPKRNADTITCEWCSADLAEEILKPGYWRQHVNADFMPYPCIAEECTESHAQFAEFADWFNHMQSHEENWHKKIYTVTSWTCPDCFRDGGKFISSQHLLVHLLKYHTDVYPVEILKTISRCSSEELPRAQDECLLCGYKLEQTAPPKHLYSGKRRKRPPQSASTSDGEFDPVLETPVPDNDLLSDWSHIPRRDVAPEEDEFLQQVIKSGAYQSHLNLPKASRCDGVLRIKNLHRSLKIRNFTRSKQQANERRFICVFAPYGCTSAFSTRAEWKRHVSVEHLQFGFYRCDAKACKIPKASSSNGQSSHSGPCSLNEFKYKDGLVKHLRDIHSPWALSGSRRPSKRDWELFNDSIETIARRCWVRESSAPEYSVCNFCSHEFYGQHYWDERMDHVGDHLERGDPEQPEDFGLRKWAVRERLIRKVGRHRWLLVSQFLRI</sequence>
<dbReference type="Proteomes" id="UP000008142">
    <property type="component" value="Unassembled WGS sequence"/>
</dbReference>
<dbReference type="AlphaFoldDB" id="F0UHZ0"/>
<dbReference type="OrthoDB" id="4188731at2759"/>
<feature type="compositionally biased region" description="Basic and acidic residues" evidence="1">
    <location>
        <begin position="225"/>
        <end position="237"/>
    </location>
</feature>
<accession>F0UHZ0</accession>
<protein>
    <submittedName>
        <fullName evidence="2">C2H2 finger domain-containing protein</fullName>
    </submittedName>
</protein>
<dbReference type="EMBL" id="DS990639">
    <property type="protein sequence ID" value="EGC45499.1"/>
    <property type="molecule type" value="Genomic_DNA"/>
</dbReference>
<gene>
    <name evidence="2" type="ORF">HCEG_04714</name>
</gene>